<feature type="region of interest" description="Disordered" evidence="1">
    <location>
        <begin position="233"/>
        <end position="351"/>
    </location>
</feature>
<protein>
    <submittedName>
        <fullName evidence="3">Transposase, IS4 family</fullName>
    </submittedName>
</protein>
<gene>
    <name evidence="3" type="ordered locus">Francci3_1235</name>
</gene>
<organism evidence="3 4">
    <name type="scientific">Frankia casuarinae (strain DSM 45818 / CECT 9043 / HFP020203 / CcI3)</name>
    <dbReference type="NCBI Taxonomy" id="106370"/>
    <lineage>
        <taxon>Bacteria</taxon>
        <taxon>Bacillati</taxon>
        <taxon>Actinomycetota</taxon>
        <taxon>Actinomycetes</taxon>
        <taxon>Frankiales</taxon>
        <taxon>Frankiaceae</taxon>
        <taxon>Frankia</taxon>
    </lineage>
</organism>
<accession>Q2JDM9</accession>
<feature type="region of interest" description="Disordered" evidence="1">
    <location>
        <begin position="115"/>
        <end position="149"/>
    </location>
</feature>
<evidence type="ECO:0000313" key="3">
    <source>
        <dbReference type="EMBL" id="ABD10613.1"/>
    </source>
</evidence>
<evidence type="ECO:0000313" key="4">
    <source>
        <dbReference type="Proteomes" id="UP000001937"/>
    </source>
</evidence>
<name>Q2JDM9_FRACC</name>
<evidence type="ECO:0000256" key="1">
    <source>
        <dbReference type="SAM" id="MobiDB-lite"/>
    </source>
</evidence>
<dbReference type="STRING" id="106370.Francci3_1235"/>
<dbReference type="PhylomeDB" id="Q2JDM9"/>
<dbReference type="HOGENOM" id="CLU_663505_0_0_11"/>
<evidence type="ECO:0000259" key="2">
    <source>
        <dbReference type="Pfam" id="PF13808"/>
    </source>
</evidence>
<reference evidence="3 4" key="1">
    <citation type="journal article" date="2007" name="Genome Res.">
        <title>Genome characteristics of facultatively symbiotic Frankia sp. strains reflect host range and host plant biogeography.</title>
        <authorList>
            <person name="Normand P."/>
            <person name="Lapierre P."/>
            <person name="Tisa L.S."/>
            <person name="Gogarten J.P."/>
            <person name="Alloisio N."/>
            <person name="Bagnarol E."/>
            <person name="Bassi C.A."/>
            <person name="Berry A.M."/>
            <person name="Bickhart D.M."/>
            <person name="Choisne N."/>
            <person name="Couloux A."/>
            <person name="Cournoyer B."/>
            <person name="Cruveiller S."/>
            <person name="Daubin V."/>
            <person name="Demange N."/>
            <person name="Francino M.P."/>
            <person name="Goltsman E."/>
            <person name="Huang Y."/>
            <person name="Kopp O.R."/>
            <person name="Labarre L."/>
            <person name="Lapidus A."/>
            <person name="Lavire C."/>
            <person name="Marechal J."/>
            <person name="Martinez M."/>
            <person name="Mastronunzio J.E."/>
            <person name="Mullin B.C."/>
            <person name="Niemann J."/>
            <person name="Pujic P."/>
            <person name="Rawnsley T."/>
            <person name="Rouy Z."/>
            <person name="Schenowitz C."/>
            <person name="Sellstedt A."/>
            <person name="Tavares F."/>
            <person name="Tomkins J.P."/>
            <person name="Vallenet D."/>
            <person name="Valverde C."/>
            <person name="Wall L.G."/>
            <person name="Wang Y."/>
            <person name="Medigue C."/>
            <person name="Benson D.R."/>
        </authorList>
    </citation>
    <scope>NUCLEOTIDE SEQUENCE [LARGE SCALE GENOMIC DNA]</scope>
    <source>
        <strain evidence="4">DSM 45818 / CECT 9043 / CcI3</strain>
    </source>
</reference>
<keyword evidence="4" id="KW-1185">Reference proteome</keyword>
<dbReference type="EMBL" id="CP000249">
    <property type="protein sequence ID" value="ABD10613.1"/>
    <property type="molecule type" value="Genomic_DNA"/>
</dbReference>
<feature type="compositionally biased region" description="Basic and acidic residues" evidence="1">
    <location>
        <begin position="312"/>
        <end position="322"/>
    </location>
</feature>
<dbReference type="AlphaFoldDB" id="Q2JDM9"/>
<feature type="compositionally biased region" description="Low complexity" evidence="1">
    <location>
        <begin position="250"/>
        <end position="272"/>
    </location>
</feature>
<dbReference type="eggNOG" id="COG5433">
    <property type="taxonomic scope" value="Bacteria"/>
</dbReference>
<feature type="compositionally biased region" description="Basic and acidic residues" evidence="1">
    <location>
        <begin position="330"/>
        <end position="344"/>
    </location>
</feature>
<dbReference type="KEGG" id="fra:Francci3_1235"/>
<feature type="domain" description="H repeat-associated protein N-terminal" evidence="2">
    <location>
        <begin position="25"/>
        <end position="116"/>
    </location>
</feature>
<dbReference type="InterPro" id="IPR032806">
    <property type="entry name" value="YbfD_N"/>
</dbReference>
<dbReference type="Proteomes" id="UP000001937">
    <property type="component" value="Chromosome"/>
</dbReference>
<proteinExistence type="predicted"/>
<dbReference type="Pfam" id="PF13808">
    <property type="entry name" value="DDE_Tnp_1_assoc"/>
    <property type="match status" value="1"/>
</dbReference>
<sequence>MPVGALSRDAAGVPGAGEVSREGIWERLDRVTDPRSTRGRVYSWLCLAAVWLCSLTAAGHHRVSAVRAWLARTSGAERARLRLPWDPFAGWRLPSTATIHCFLQAVDDGELAVALLDPPLDPDPPAEQGDDTDQRTEPSAAPVDPGHGCQPVESAVALDGKTSRHAKRADGSKVHLVGVASHGDGRLLAQVEVEAKTNETAVFRRLLRPLDLTNVLVTADALHTVRANLDTRSRRSVRTAGAGRKDGRLPGRASMPSPASASPRPGPRCSRPLAHRNRQQAAQDLPTRPREGPALQAPRHRLPGNLGLPAHPPRDQRPEVSGRNRRRDRPRPDQVPAHRNDHPRPGRHRPGFSPLMTSITVCCGHSPPTSPGQRGTQHNAPPTIRFTNPLNPQLDRLSVSGIGARVLTTTLGWS</sequence>